<dbReference type="AlphaFoldDB" id="A0A8E0QN70"/>
<dbReference type="InterPro" id="IPR000796">
    <property type="entry name" value="Asp_trans"/>
</dbReference>
<evidence type="ECO:0000313" key="10">
    <source>
        <dbReference type="Proteomes" id="UP000036893"/>
    </source>
</evidence>
<dbReference type="InterPro" id="IPR004838">
    <property type="entry name" value="NHTrfase_class1_PyrdxlP-BS"/>
</dbReference>
<dbReference type="InterPro" id="IPR015424">
    <property type="entry name" value="PyrdxlP-dep_Trfase"/>
</dbReference>
<dbReference type="Pfam" id="PF00155">
    <property type="entry name" value="Aminotran_1_2"/>
    <property type="match status" value="1"/>
</dbReference>
<dbReference type="FunFam" id="3.40.640.10:FF:000066">
    <property type="entry name" value="Aspartate aminotransferase"/>
    <property type="match status" value="1"/>
</dbReference>
<evidence type="ECO:0000256" key="7">
    <source>
        <dbReference type="RuleBase" id="RU000480"/>
    </source>
</evidence>
<dbReference type="SUPFAM" id="SSF53383">
    <property type="entry name" value="PLP-dependent transferases"/>
    <property type="match status" value="1"/>
</dbReference>
<keyword evidence="5 7" id="KW-0808">Transferase</keyword>
<dbReference type="PRINTS" id="PR00799">
    <property type="entry name" value="TRANSAMINASE"/>
</dbReference>
<comment type="similarity">
    <text evidence="2">Belongs to the class-I pyridoxal-phosphate-dependent aminotransferase family.</text>
</comment>
<evidence type="ECO:0000256" key="6">
    <source>
        <dbReference type="ARBA" id="ARBA00022898"/>
    </source>
</evidence>
<dbReference type="GO" id="GO:0005829">
    <property type="term" value="C:cytosol"/>
    <property type="evidence" value="ECO:0007669"/>
    <property type="project" value="TreeGrafter"/>
</dbReference>
<comment type="catalytic activity">
    <reaction evidence="7">
        <text>L-aspartate + 2-oxoglutarate = oxaloacetate + L-glutamate</text>
        <dbReference type="Rhea" id="RHEA:21824"/>
        <dbReference type="ChEBI" id="CHEBI:16452"/>
        <dbReference type="ChEBI" id="CHEBI:16810"/>
        <dbReference type="ChEBI" id="CHEBI:29985"/>
        <dbReference type="ChEBI" id="CHEBI:29991"/>
        <dbReference type="EC" id="2.6.1.1"/>
    </reaction>
</comment>
<dbReference type="EC" id="2.6.1.1" evidence="7"/>
<comment type="cofactor">
    <cofactor evidence="1">
        <name>pyridoxal 5'-phosphate</name>
        <dbReference type="ChEBI" id="CHEBI:597326"/>
    </cofactor>
</comment>
<evidence type="ECO:0000259" key="8">
    <source>
        <dbReference type="Pfam" id="PF00155"/>
    </source>
</evidence>
<comment type="subunit">
    <text evidence="3 7">Homodimer.</text>
</comment>
<reference evidence="9" key="1">
    <citation type="journal article" date="2015" name="Genome Announc.">
        <title>Draft Genome Sequence of the Pathogenic Filamentous Fungus Aspergillus udagawae Strain IFM 46973T.</title>
        <authorList>
            <person name="Kusuya Y."/>
            <person name="Takahashi-Nakaguchi A."/>
            <person name="Takahashi H."/>
            <person name="Yaguchi T."/>
        </authorList>
    </citation>
    <scope>NUCLEOTIDE SEQUENCE</scope>
    <source>
        <strain evidence="9">IFM 46973</strain>
    </source>
</reference>
<dbReference type="GO" id="GO:0006532">
    <property type="term" value="P:aspartate biosynthetic process"/>
    <property type="evidence" value="ECO:0007669"/>
    <property type="project" value="TreeGrafter"/>
</dbReference>
<dbReference type="GeneID" id="66991851"/>
<evidence type="ECO:0000256" key="5">
    <source>
        <dbReference type="ARBA" id="ARBA00022679"/>
    </source>
</evidence>
<dbReference type="InterPro" id="IPR004839">
    <property type="entry name" value="Aminotransferase_I/II_large"/>
</dbReference>
<evidence type="ECO:0000256" key="4">
    <source>
        <dbReference type="ARBA" id="ARBA00022576"/>
    </source>
</evidence>
<dbReference type="PANTHER" id="PTHR11879">
    <property type="entry name" value="ASPARTATE AMINOTRANSFERASE"/>
    <property type="match status" value="1"/>
</dbReference>
<name>A0A8E0QN70_9EURO</name>
<evidence type="ECO:0000256" key="2">
    <source>
        <dbReference type="ARBA" id="ARBA00007441"/>
    </source>
</evidence>
<dbReference type="InterPro" id="IPR015422">
    <property type="entry name" value="PyrdxlP-dep_Trfase_small"/>
</dbReference>
<organism evidence="9 10">
    <name type="scientific">Aspergillus udagawae</name>
    <dbReference type="NCBI Taxonomy" id="91492"/>
    <lineage>
        <taxon>Eukaryota</taxon>
        <taxon>Fungi</taxon>
        <taxon>Dikarya</taxon>
        <taxon>Ascomycota</taxon>
        <taxon>Pezizomycotina</taxon>
        <taxon>Eurotiomycetes</taxon>
        <taxon>Eurotiomycetidae</taxon>
        <taxon>Eurotiales</taxon>
        <taxon>Aspergillaceae</taxon>
        <taxon>Aspergillus</taxon>
        <taxon>Aspergillus subgen. Fumigati</taxon>
    </lineage>
</organism>
<keyword evidence="6" id="KW-0663">Pyridoxal phosphate</keyword>
<keyword evidence="4 7" id="KW-0032">Aminotransferase</keyword>
<feature type="domain" description="Aminotransferase class I/classII large" evidence="8">
    <location>
        <begin position="30"/>
        <end position="398"/>
    </location>
</feature>
<dbReference type="RefSeq" id="XP_043145250.1">
    <property type="nucleotide sequence ID" value="XM_043289315.1"/>
</dbReference>
<dbReference type="InterPro" id="IPR015421">
    <property type="entry name" value="PyrdxlP-dep_Trfase_major"/>
</dbReference>
<dbReference type="Proteomes" id="UP000036893">
    <property type="component" value="Unassembled WGS sequence"/>
</dbReference>
<dbReference type="Gene3D" id="3.40.640.10">
    <property type="entry name" value="Type I PLP-dependent aspartate aminotransferase-like (Major domain)"/>
    <property type="match status" value="1"/>
</dbReference>
<reference evidence="9" key="2">
    <citation type="submission" date="2021-01" db="EMBL/GenBank/DDBJ databases">
        <title>Pan-genome distribution and transcriptional activeness of fungal secondary metabolism genes in Aspergillus section Fumigati.</title>
        <authorList>
            <person name="Takahashi H."/>
            <person name="Umemura M."/>
            <person name="Ninomiya A."/>
            <person name="Kusuya Y."/>
            <person name="Urayama S."/>
            <person name="Shimizu M."/>
            <person name="Watanabe A."/>
            <person name="Kamei K."/>
            <person name="Yaguchi T."/>
            <person name="Hagiwara D."/>
        </authorList>
    </citation>
    <scope>NUCLEOTIDE SEQUENCE</scope>
    <source>
        <strain evidence="9">IFM 46973</strain>
    </source>
</reference>
<comment type="caution">
    <text evidence="9">The sequence shown here is derived from an EMBL/GenBank/DDBJ whole genome shotgun (WGS) entry which is preliminary data.</text>
</comment>
<dbReference type="Gene3D" id="3.90.1150.10">
    <property type="entry name" value="Aspartate Aminotransferase, domain 1"/>
    <property type="match status" value="1"/>
</dbReference>
<dbReference type="EMBL" id="BBXM02000003">
    <property type="protein sequence ID" value="GIC87984.1"/>
    <property type="molecule type" value="Genomic_DNA"/>
</dbReference>
<evidence type="ECO:0000313" key="9">
    <source>
        <dbReference type="EMBL" id="GIC87984.1"/>
    </source>
</evidence>
<dbReference type="NCBIfam" id="NF006719">
    <property type="entry name" value="PRK09257.1"/>
    <property type="match status" value="1"/>
</dbReference>
<sequence>MSRFASLSEGTFDVAFALMEAYKEDPSPWKVDLTPGIYRDEDAKPWVLPSVRKAKQALLSDLTADHEPLPILGHPELLDSAQRLVFDATPEEVKTIASIQTIAGTGANHLGALLLAKSSCPRTVWISDPSWINHPEIWRLVDSGIKRQTYPYFDKKSFTIDFNGIISTLQLKATEGDVVVLHGCAHNPTGHDFTKDQWKAIANVCEQKKLIPFFDLAYQGFATGDLAEDAWSVRHFFRNTSLEILVAQSFSKNFGLYGERVGALHVVCRTEVARSKVHKMLRRLSRAEITTPPINGARIVAKVLGDKDLERQWQNDLFQMRDRMRSMRERLVKALRKRQTPGSWDHILTDIGMFSMACLQPAQIRALKEEYHIYLLPSGRISMTGLTEHNVDYVAQAFHNVIVAAKPE</sequence>
<evidence type="ECO:0000256" key="1">
    <source>
        <dbReference type="ARBA" id="ARBA00001933"/>
    </source>
</evidence>
<dbReference type="CDD" id="cd00609">
    <property type="entry name" value="AAT_like"/>
    <property type="match status" value="1"/>
</dbReference>
<protein>
    <recommendedName>
        <fullName evidence="7">Aspartate aminotransferase</fullName>
        <ecNumber evidence="7">2.6.1.1</ecNumber>
    </recommendedName>
</protein>
<accession>A0A8E0QN70</accession>
<gene>
    <name evidence="9" type="ORF">Aud_004375</name>
</gene>
<dbReference type="GO" id="GO:0004069">
    <property type="term" value="F:L-aspartate:2-oxoglutarate aminotransferase activity"/>
    <property type="evidence" value="ECO:0007669"/>
    <property type="project" value="UniProtKB-EC"/>
</dbReference>
<evidence type="ECO:0000256" key="3">
    <source>
        <dbReference type="ARBA" id="ARBA00011738"/>
    </source>
</evidence>
<proteinExistence type="inferred from homology"/>
<dbReference type="GO" id="GO:0030170">
    <property type="term" value="F:pyridoxal phosphate binding"/>
    <property type="evidence" value="ECO:0007669"/>
    <property type="project" value="InterPro"/>
</dbReference>
<dbReference type="PROSITE" id="PS00105">
    <property type="entry name" value="AA_TRANSFER_CLASS_1"/>
    <property type="match status" value="1"/>
</dbReference>
<comment type="miscellaneous">
    <text evidence="7">In eukaryotes there are cytoplasmic, mitochondrial and chloroplastic isozymes.</text>
</comment>
<dbReference type="PANTHER" id="PTHR11879:SF20">
    <property type="entry name" value="ASPARTATE AMINOTRANSFERASE"/>
    <property type="match status" value="1"/>
</dbReference>